<keyword evidence="14" id="KW-0413">Isomerase</keyword>
<keyword evidence="5" id="KW-0547">Nucleotide-binding</keyword>
<dbReference type="NCBIfam" id="TIGR01389">
    <property type="entry name" value="recQ"/>
    <property type="match status" value="1"/>
</dbReference>
<dbReference type="FunFam" id="1.10.150.80:FF:000002">
    <property type="entry name" value="ATP-dependent DNA helicase RecQ"/>
    <property type="match status" value="1"/>
</dbReference>
<dbReference type="GO" id="GO:0043138">
    <property type="term" value="F:3'-5' DNA helicase activity"/>
    <property type="evidence" value="ECO:0007669"/>
    <property type="project" value="UniProtKB-EC"/>
</dbReference>
<name>A0A9X4SLT7_9PAST</name>
<keyword evidence="11" id="KW-0238">DNA-binding</keyword>
<dbReference type="GO" id="GO:0005524">
    <property type="term" value="F:ATP binding"/>
    <property type="evidence" value="ECO:0007669"/>
    <property type="project" value="UniProtKB-KW"/>
</dbReference>
<dbReference type="Pfam" id="PF00271">
    <property type="entry name" value="Helicase_C"/>
    <property type="match status" value="1"/>
</dbReference>
<dbReference type="FunFam" id="3.40.50.300:FF:000156">
    <property type="entry name" value="ATP-dependent DNA helicase recQ"/>
    <property type="match status" value="1"/>
</dbReference>
<dbReference type="Proteomes" id="UP001155500">
    <property type="component" value="Unassembled WGS sequence"/>
</dbReference>
<dbReference type="GO" id="GO:0030894">
    <property type="term" value="C:replisome"/>
    <property type="evidence" value="ECO:0007669"/>
    <property type="project" value="TreeGrafter"/>
</dbReference>
<gene>
    <name evidence="22" type="ORF">A6A20_07025</name>
</gene>
<reference evidence="22" key="1">
    <citation type="submission" date="2016-03" db="EMBL/GenBank/DDBJ databases">
        <title>Co-evolution between Pasteurellaceae and their hosts.</title>
        <authorList>
            <person name="Hansen M.J."/>
            <person name="Bojesen A.M."/>
            <person name="Planet P."/>
        </authorList>
    </citation>
    <scope>NUCLEOTIDE SEQUENCE</scope>
    <source>
        <strain evidence="22">146/S8/89</strain>
    </source>
</reference>
<keyword evidence="7" id="KW-0378">Hydrolase</keyword>
<dbReference type="SUPFAM" id="SSF52540">
    <property type="entry name" value="P-loop containing nucleoside triphosphate hydrolases"/>
    <property type="match status" value="2"/>
</dbReference>
<evidence type="ECO:0000256" key="8">
    <source>
        <dbReference type="ARBA" id="ARBA00022806"/>
    </source>
</evidence>
<keyword evidence="8 22" id="KW-0347">Helicase</keyword>
<comment type="catalytic activity">
    <reaction evidence="15">
        <text>Couples ATP hydrolysis with the unwinding of duplex DNA by translocating in the 3'-5' direction.</text>
        <dbReference type="EC" id="5.6.2.4"/>
    </reaction>
</comment>
<dbReference type="InterPro" id="IPR014001">
    <property type="entry name" value="Helicase_ATP-bd"/>
</dbReference>
<dbReference type="InterPro" id="IPR036388">
    <property type="entry name" value="WH-like_DNA-bd_sf"/>
</dbReference>
<dbReference type="AlphaFoldDB" id="A0A9X4SLT7"/>
<dbReference type="Pfam" id="PF16124">
    <property type="entry name" value="RecQ_Zn_bind"/>
    <property type="match status" value="1"/>
</dbReference>
<organism evidence="22 23">
    <name type="scientific">Volucribacter amazonae</name>
    <dbReference type="NCBI Taxonomy" id="256731"/>
    <lineage>
        <taxon>Bacteria</taxon>
        <taxon>Pseudomonadati</taxon>
        <taxon>Pseudomonadota</taxon>
        <taxon>Gammaproteobacteria</taxon>
        <taxon>Pasteurellales</taxon>
        <taxon>Pasteurellaceae</taxon>
        <taxon>Volucribacter</taxon>
    </lineage>
</organism>
<evidence type="ECO:0000259" key="20">
    <source>
        <dbReference type="PROSITE" id="PS51192"/>
    </source>
</evidence>
<dbReference type="GO" id="GO:0009432">
    <property type="term" value="P:SOS response"/>
    <property type="evidence" value="ECO:0007669"/>
    <property type="project" value="UniProtKB-UniRule"/>
</dbReference>
<comment type="cofactor">
    <cofactor evidence="1">
        <name>Mg(2+)</name>
        <dbReference type="ChEBI" id="CHEBI:18420"/>
    </cofactor>
</comment>
<evidence type="ECO:0000256" key="17">
    <source>
        <dbReference type="ARBA" id="ARBA00059668"/>
    </source>
</evidence>
<dbReference type="InterPro" id="IPR004589">
    <property type="entry name" value="DNA_helicase_ATP-dep_RecQ"/>
</dbReference>
<proteinExistence type="inferred from homology"/>
<dbReference type="Pfam" id="PF00570">
    <property type="entry name" value="HRDC"/>
    <property type="match status" value="1"/>
</dbReference>
<dbReference type="SUPFAM" id="SSF47819">
    <property type="entry name" value="HRDC-like"/>
    <property type="match status" value="1"/>
</dbReference>
<keyword evidence="23" id="KW-1185">Reference proteome</keyword>
<evidence type="ECO:0000256" key="12">
    <source>
        <dbReference type="ARBA" id="ARBA00023172"/>
    </source>
</evidence>
<evidence type="ECO:0000313" key="22">
    <source>
        <dbReference type="EMBL" id="MDG6895378.1"/>
    </source>
</evidence>
<comment type="function">
    <text evidence="17">An ATP-dependent DNA helicase which unwinds DNA in a 3'-5' direction. Plays a role in recombination.</text>
</comment>
<dbReference type="Gene3D" id="1.10.150.80">
    <property type="entry name" value="HRDC domain"/>
    <property type="match status" value="1"/>
</dbReference>
<keyword evidence="13" id="KW-0234">DNA repair</keyword>
<evidence type="ECO:0000259" key="19">
    <source>
        <dbReference type="PROSITE" id="PS50967"/>
    </source>
</evidence>
<comment type="catalytic activity">
    <reaction evidence="16">
        <text>ATP + H2O = ADP + phosphate + H(+)</text>
        <dbReference type="Rhea" id="RHEA:13065"/>
        <dbReference type="ChEBI" id="CHEBI:15377"/>
        <dbReference type="ChEBI" id="CHEBI:15378"/>
        <dbReference type="ChEBI" id="CHEBI:30616"/>
        <dbReference type="ChEBI" id="CHEBI:43474"/>
        <dbReference type="ChEBI" id="CHEBI:456216"/>
    </reaction>
</comment>
<keyword evidence="10" id="KW-0067">ATP-binding</keyword>
<dbReference type="RefSeq" id="WP_279572789.1">
    <property type="nucleotide sequence ID" value="NZ_LWID01000001.1"/>
</dbReference>
<dbReference type="SMART" id="SM00490">
    <property type="entry name" value="HELICc"/>
    <property type="match status" value="1"/>
</dbReference>
<protein>
    <recommendedName>
        <fullName evidence="18">DNA helicase RecQ</fullName>
        <ecNumber evidence="18">5.6.2.4</ecNumber>
    </recommendedName>
</protein>
<dbReference type="GO" id="GO:0006281">
    <property type="term" value="P:DNA repair"/>
    <property type="evidence" value="ECO:0007669"/>
    <property type="project" value="UniProtKB-KW"/>
</dbReference>
<evidence type="ECO:0000256" key="7">
    <source>
        <dbReference type="ARBA" id="ARBA00022801"/>
    </source>
</evidence>
<dbReference type="EMBL" id="LWID01000001">
    <property type="protein sequence ID" value="MDG6895378.1"/>
    <property type="molecule type" value="Genomic_DNA"/>
</dbReference>
<dbReference type="InterPro" id="IPR032284">
    <property type="entry name" value="RecQ_Zn-bd"/>
</dbReference>
<dbReference type="PANTHER" id="PTHR13710">
    <property type="entry name" value="DNA HELICASE RECQ FAMILY MEMBER"/>
    <property type="match status" value="1"/>
</dbReference>
<sequence length="618" mass="70156">MFSNQETSRKSAVQNPKIFANDTALEVLQQVFGYQSFRQGQQEVIEAALAGQDSLVIMATGNGKSLCYQIPALCFSGLTLVISPLISLMKDQVDQLLANGIEADYLNSSQTFEQQQQVQNKAISGQLKLLYLSPEKVMTHSFFHFISQCQVSFVAIDEAHCISQWGHDFRPEYSQLGGLKGCFPNIPIMALTATADKTTRQDILHLLKLEQPHLYIGSFDRPNLRYTLVSKYKPMEQICRFVQQQKGKSGIIYCNSRKKVEKLTDILRQRGIAVAGYHAGMENKVREQVQRAFQRDNVQVIVATIAFGMGINKSNVRFVAHFDLPRSIESYYQETGRAGRDNLPAEAVLFYDPADYAWLQKVLLEKPETEQRQIEQHKLQAMGDFAESQTCRRLVLLNYFGENRQTACKNCDICLDPPKKYDGLIDAQKVLSTIYRLEQRFGVYHVIAVLRGLQNQKIKGFGHDQLSVFGIGKEYSQEYWLSVIRQLIHLGLVQQNIAQHSVLQLAGNARAVLRGEVALELAVPRISAKISPALNNKPTINDYNKDLFARLRFLRKQIADRENIPPFVVFSDATLQEMAKFYPTNDAEMLQINGVGLRKLERFAHQFIPIIREYKSAS</sequence>
<evidence type="ECO:0000256" key="10">
    <source>
        <dbReference type="ARBA" id="ARBA00022840"/>
    </source>
</evidence>
<dbReference type="PROSITE" id="PS50967">
    <property type="entry name" value="HRDC"/>
    <property type="match status" value="1"/>
</dbReference>
<evidence type="ECO:0000256" key="3">
    <source>
        <dbReference type="ARBA" id="ARBA00005446"/>
    </source>
</evidence>
<dbReference type="InterPro" id="IPR006293">
    <property type="entry name" value="DNA_helicase_ATP-dep_RecQ_bac"/>
</dbReference>
<dbReference type="EC" id="5.6.2.4" evidence="18"/>
<dbReference type="CDD" id="cd18794">
    <property type="entry name" value="SF2_C_RecQ"/>
    <property type="match status" value="1"/>
</dbReference>
<dbReference type="PROSITE" id="PS51194">
    <property type="entry name" value="HELICASE_CTER"/>
    <property type="match status" value="1"/>
</dbReference>
<dbReference type="InterPro" id="IPR018982">
    <property type="entry name" value="RQC_domain"/>
</dbReference>
<keyword evidence="6" id="KW-0227">DNA damage</keyword>
<dbReference type="InterPro" id="IPR001650">
    <property type="entry name" value="Helicase_C-like"/>
</dbReference>
<evidence type="ECO:0000256" key="9">
    <source>
        <dbReference type="ARBA" id="ARBA00022833"/>
    </source>
</evidence>
<evidence type="ECO:0000256" key="11">
    <source>
        <dbReference type="ARBA" id="ARBA00023125"/>
    </source>
</evidence>
<dbReference type="PROSITE" id="PS51192">
    <property type="entry name" value="HELICASE_ATP_BIND_1"/>
    <property type="match status" value="1"/>
</dbReference>
<evidence type="ECO:0000256" key="1">
    <source>
        <dbReference type="ARBA" id="ARBA00001946"/>
    </source>
</evidence>
<evidence type="ECO:0000256" key="16">
    <source>
        <dbReference type="ARBA" id="ARBA00049360"/>
    </source>
</evidence>
<evidence type="ECO:0000256" key="18">
    <source>
        <dbReference type="NCBIfam" id="TIGR01389"/>
    </source>
</evidence>
<feature type="domain" description="HRDC" evidence="19">
    <location>
        <begin position="541"/>
        <end position="618"/>
    </location>
</feature>
<evidence type="ECO:0000256" key="13">
    <source>
        <dbReference type="ARBA" id="ARBA00023204"/>
    </source>
</evidence>
<dbReference type="InterPro" id="IPR002121">
    <property type="entry name" value="HRDC_dom"/>
</dbReference>
<keyword evidence="9" id="KW-0862">Zinc</keyword>
<dbReference type="SMART" id="SM00341">
    <property type="entry name" value="HRDC"/>
    <property type="match status" value="1"/>
</dbReference>
<comment type="similarity">
    <text evidence="3">Belongs to the helicase family. RecQ subfamily.</text>
</comment>
<dbReference type="Pfam" id="PF00270">
    <property type="entry name" value="DEAD"/>
    <property type="match status" value="1"/>
</dbReference>
<dbReference type="Pfam" id="PF09382">
    <property type="entry name" value="RQC"/>
    <property type="match status" value="1"/>
</dbReference>
<dbReference type="Gene3D" id="1.10.10.10">
    <property type="entry name" value="Winged helix-like DNA-binding domain superfamily/Winged helix DNA-binding domain"/>
    <property type="match status" value="1"/>
</dbReference>
<evidence type="ECO:0000256" key="14">
    <source>
        <dbReference type="ARBA" id="ARBA00023235"/>
    </source>
</evidence>
<accession>A0A9X4SLT7</accession>
<dbReference type="InterPro" id="IPR010997">
    <property type="entry name" value="HRDC-like_sf"/>
</dbReference>
<comment type="caution">
    <text evidence="22">The sequence shown here is derived from an EMBL/GenBank/DDBJ whole genome shotgun (WGS) entry which is preliminary data.</text>
</comment>
<dbReference type="GO" id="GO:0006260">
    <property type="term" value="P:DNA replication"/>
    <property type="evidence" value="ECO:0007669"/>
    <property type="project" value="InterPro"/>
</dbReference>
<comment type="cofactor">
    <cofactor evidence="2">
        <name>Zn(2+)</name>
        <dbReference type="ChEBI" id="CHEBI:29105"/>
    </cofactor>
</comment>
<dbReference type="GO" id="GO:0005737">
    <property type="term" value="C:cytoplasm"/>
    <property type="evidence" value="ECO:0007669"/>
    <property type="project" value="TreeGrafter"/>
</dbReference>
<dbReference type="InterPro" id="IPR011545">
    <property type="entry name" value="DEAD/DEAH_box_helicase_dom"/>
</dbReference>
<dbReference type="GO" id="GO:0043590">
    <property type="term" value="C:bacterial nucleoid"/>
    <property type="evidence" value="ECO:0007669"/>
    <property type="project" value="TreeGrafter"/>
</dbReference>
<evidence type="ECO:0000256" key="15">
    <source>
        <dbReference type="ARBA" id="ARBA00034617"/>
    </source>
</evidence>
<evidence type="ECO:0000256" key="5">
    <source>
        <dbReference type="ARBA" id="ARBA00022741"/>
    </source>
</evidence>
<evidence type="ECO:0000256" key="6">
    <source>
        <dbReference type="ARBA" id="ARBA00022763"/>
    </source>
</evidence>
<keyword evidence="4" id="KW-0479">Metal-binding</keyword>
<dbReference type="Gene3D" id="3.40.50.300">
    <property type="entry name" value="P-loop containing nucleotide triphosphate hydrolases"/>
    <property type="match status" value="2"/>
</dbReference>
<dbReference type="PANTHER" id="PTHR13710:SF105">
    <property type="entry name" value="ATP-DEPENDENT DNA HELICASE Q1"/>
    <property type="match status" value="1"/>
</dbReference>
<dbReference type="GO" id="GO:0006310">
    <property type="term" value="P:DNA recombination"/>
    <property type="evidence" value="ECO:0007669"/>
    <property type="project" value="UniProtKB-UniRule"/>
</dbReference>
<dbReference type="InterPro" id="IPR044876">
    <property type="entry name" value="HRDC_dom_sf"/>
</dbReference>
<dbReference type="NCBIfam" id="TIGR00614">
    <property type="entry name" value="recQ_fam"/>
    <property type="match status" value="1"/>
</dbReference>
<dbReference type="GO" id="GO:0046872">
    <property type="term" value="F:metal ion binding"/>
    <property type="evidence" value="ECO:0007669"/>
    <property type="project" value="UniProtKB-KW"/>
</dbReference>
<dbReference type="FunFam" id="3.40.50.300:FF:000296">
    <property type="entry name" value="ATP-dependent DNA helicase RecQ"/>
    <property type="match status" value="1"/>
</dbReference>
<feature type="domain" description="Helicase C-terminal" evidence="21">
    <location>
        <begin position="234"/>
        <end position="382"/>
    </location>
</feature>
<dbReference type="GO" id="GO:0016787">
    <property type="term" value="F:hydrolase activity"/>
    <property type="evidence" value="ECO:0007669"/>
    <property type="project" value="UniProtKB-KW"/>
</dbReference>
<evidence type="ECO:0000259" key="21">
    <source>
        <dbReference type="PROSITE" id="PS51194"/>
    </source>
</evidence>
<dbReference type="GO" id="GO:0009378">
    <property type="term" value="F:four-way junction helicase activity"/>
    <property type="evidence" value="ECO:0007669"/>
    <property type="project" value="TreeGrafter"/>
</dbReference>
<dbReference type="SMART" id="SM00487">
    <property type="entry name" value="DEXDc"/>
    <property type="match status" value="1"/>
</dbReference>
<feature type="domain" description="Helicase ATP-binding" evidence="20">
    <location>
        <begin position="45"/>
        <end position="213"/>
    </location>
</feature>
<keyword evidence="12" id="KW-0233">DNA recombination</keyword>
<dbReference type="FunFam" id="1.10.10.10:FF:000175">
    <property type="entry name" value="ATP-dependent DNA helicase RecQ"/>
    <property type="match status" value="1"/>
</dbReference>
<dbReference type="GO" id="GO:0003677">
    <property type="term" value="F:DNA binding"/>
    <property type="evidence" value="ECO:0007669"/>
    <property type="project" value="UniProtKB-KW"/>
</dbReference>
<dbReference type="SMART" id="SM00956">
    <property type="entry name" value="RQC"/>
    <property type="match status" value="1"/>
</dbReference>
<evidence type="ECO:0000256" key="4">
    <source>
        <dbReference type="ARBA" id="ARBA00022723"/>
    </source>
</evidence>
<evidence type="ECO:0000313" key="23">
    <source>
        <dbReference type="Proteomes" id="UP001155500"/>
    </source>
</evidence>
<dbReference type="CDD" id="cd17920">
    <property type="entry name" value="DEXHc_RecQ"/>
    <property type="match status" value="1"/>
</dbReference>
<evidence type="ECO:0000256" key="2">
    <source>
        <dbReference type="ARBA" id="ARBA00001947"/>
    </source>
</evidence>
<dbReference type="InterPro" id="IPR027417">
    <property type="entry name" value="P-loop_NTPase"/>
</dbReference>